<evidence type="ECO:0000256" key="2">
    <source>
        <dbReference type="ARBA" id="ARBA00004443"/>
    </source>
</evidence>
<keyword evidence="14 20" id="KW-0496">Mitochondrion</keyword>
<keyword evidence="12 20" id="KW-0460">Magnesium</keyword>
<evidence type="ECO:0000313" key="21">
    <source>
        <dbReference type="EMBL" id="CAG5133523.1"/>
    </source>
</evidence>
<dbReference type="PANTHER" id="PTHR13619">
    <property type="entry name" value="PHOSPHATIDATE CYTIDYLYLTRANSFERASE, MITOCHONDRIAL"/>
    <property type="match status" value="1"/>
</dbReference>
<evidence type="ECO:0000256" key="6">
    <source>
        <dbReference type="ARBA" id="ARBA00012487"/>
    </source>
</evidence>
<comment type="pathway">
    <text evidence="4">Lipid metabolism.</text>
</comment>
<keyword evidence="15 20" id="KW-0472">Membrane</keyword>
<evidence type="ECO:0000256" key="7">
    <source>
        <dbReference type="ARBA" id="ARBA00018337"/>
    </source>
</evidence>
<dbReference type="GO" id="GO:0004605">
    <property type="term" value="F:phosphatidate cytidylyltransferase activity"/>
    <property type="evidence" value="ECO:0007669"/>
    <property type="project" value="UniProtKB-UniRule"/>
</dbReference>
<organism evidence="21 22">
    <name type="scientific">Candidula unifasciata</name>
    <dbReference type="NCBI Taxonomy" id="100452"/>
    <lineage>
        <taxon>Eukaryota</taxon>
        <taxon>Metazoa</taxon>
        <taxon>Spiralia</taxon>
        <taxon>Lophotrochozoa</taxon>
        <taxon>Mollusca</taxon>
        <taxon>Gastropoda</taxon>
        <taxon>Heterobranchia</taxon>
        <taxon>Euthyneura</taxon>
        <taxon>Panpulmonata</taxon>
        <taxon>Eupulmonata</taxon>
        <taxon>Stylommatophora</taxon>
        <taxon>Helicina</taxon>
        <taxon>Helicoidea</taxon>
        <taxon>Geomitridae</taxon>
        <taxon>Candidula</taxon>
    </lineage>
</organism>
<evidence type="ECO:0000256" key="5">
    <source>
        <dbReference type="ARBA" id="ARBA00005458"/>
    </source>
</evidence>
<evidence type="ECO:0000256" key="10">
    <source>
        <dbReference type="ARBA" id="ARBA00022695"/>
    </source>
</evidence>
<dbReference type="GO" id="GO:0032049">
    <property type="term" value="P:cardiolipin biosynthetic process"/>
    <property type="evidence" value="ECO:0007669"/>
    <property type="project" value="UniProtKB-UniRule"/>
</dbReference>
<dbReference type="Pfam" id="PF09139">
    <property type="entry name" value="Tam41_Mmp37"/>
    <property type="match status" value="1"/>
</dbReference>
<evidence type="ECO:0000256" key="12">
    <source>
        <dbReference type="ARBA" id="ARBA00022842"/>
    </source>
</evidence>
<proteinExistence type="inferred from homology"/>
<dbReference type="Proteomes" id="UP000678393">
    <property type="component" value="Unassembled WGS sequence"/>
</dbReference>
<comment type="cofactor">
    <cofactor evidence="1 20">
        <name>Mg(2+)</name>
        <dbReference type="ChEBI" id="CHEBI:18420"/>
    </cofactor>
</comment>
<evidence type="ECO:0000256" key="14">
    <source>
        <dbReference type="ARBA" id="ARBA00023128"/>
    </source>
</evidence>
<evidence type="ECO:0000256" key="18">
    <source>
        <dbReference type="ARBA" id="ARBA00029893"/>
    </source>
</evidence>
<comment type="caution">
    <text evidence="21">The sequence shown here is derived from an EMBL/GenBank/DDBJ whole genome shotgun (WGS) entry which is preliminary data.</text>
</comment>
<keyword evidence="8 20" id="KW-0444">Lipid biosynthesis</keyword>
<reference evidence="21" key="1">
    <citation type="submission" date="2021-04" db="EMBL/GenBank/DDBJ databases">
        <authorList>
            <consortium name="Molecular Ecology Group"/>
        </authorList>
    </citation>
    <scope>NUCLEOTIDE SEQUENCE</scope>
</reference>
<evidence type="ECO:0000256" key="1">
    <source>
        <dbReference type="ARBA" id="ARBA00001946"/>
    </source>
</evidence>
<dbReference type="PIRSF" id="PIRSF028840">
    <property type="entry name" value="Mmp37"/>
    <property type="match status" value="1"/>
</dbReference>
<evidence type="ECO:0000256" key="4">
    <source>
        <dbReference type="ARBA" id="ARBA00005189"/>
    </source>
</evidence>
<evidence type="ECO:0000256" key="8">
    <source>
        <dbReference type="ARBA" id="ARBA00022516"/>
    </source>
</evidence>
<keyword evidence="13 20" id="KW-0443">Lipid metabolism</keyword>
<evidence type="ECO:0000256" key="19">
    <source>
        <dbReference type="ARBA" id="ARBA00031502"/>
    </source>
</evidence>
<evidence type="ECO:0000256" key="13">
    <source>
        <dbReference type="ARBA" id="ARBA00023098"/>
    </source>
</evidence>
<keyword evidence="16 20" id="KW-0594">Phospholipid biosynthesis</keyword>
<comment type="pathway">
    <text evidence="3 20">Phospholipid metabolism; CDP-diacylglycerol biosynthesis; CDP-diacylglycerol from sn-glycerol 3-phosphate: step 3/3.</text>
</comment>
<accession>A0A8S3ZVJ5</accession>
<dbReference type="GO" id="GO:0016024">
    <property type="term" value="P:CDP-diacylglycerol biosynthetic process"/>
    <property type="evidence" value="ECO:0007669"/>
    <property type="project" value="UniProtKB-UniRule"/>
</dbReference>
<comment type="subcellular location">
    <subcellularLocation>
        <location evidence="2 20">Mitochondrion inner membrane</location>
        <topology evidence="2 20">Peripheral membrane protein</topology>
        <orientation evidence="2 20">Matrix side</orientation>
    </subcellularLocation>
</comment>
<protein>
    <recommendedName>
        <fullName evidence="7 20">Phosphatidate cytidylyltransferase, mitochondrial</fullName>
        <ecNumber evidence="6 20">2.7.7.41</ecNumber>
    </recommendedName>
    <alternativeName>
        <fullName evidence="18 20">CDP-diacylglycerol synthase</fullName>
    </alternativeName>
    <alternativeName>
        <fullName evidence="19 20">Mitochondrial translocator assembly and maintenance protein 41 homolog</fullName>
    </alternativeName>
</protein>
<keyword evidence="17 20" id="KW-1208">Phospholipid metabolism</keyword>
<keyword evidence="9 20" id="KW-0808">Transferase</keyword>
<evidence type="ECO:0000256" key="16">
    <source>
        <dbReference type="ARBA" id="ARBA00023209"/>
    </source>
</evidence>
<evidence type="ECO:0000256" key="20">
    <source>
        <dbReference type="PIRNR" id="PIRNR028840"/>
    </source>
</evidence>
<dbReference type="InterPro" id="IPR015222">
    <property type="entry name" value="Tam41"/>
</dbReference>
<sequence length="447" mass="51122">MSKMLIKRMTDISLSCQLHSELSRISGCCLYRKFVSSALHQTWCGTMYSVCTRVSHRHCTVCLVSAPTLRLITAPTLRLITARPALHYSTQVKHTNVSEMKFDLNNCQKDRLLAETNSVVEPNLQQSLYTRIVESFPEGIQLAFAYGSGAIQQKNSLDVSKNMLDFIFVVDKPRRWHRLNLEKHPHHYSFLKHFGPDTITRIQDRYGAGVYFNTLVPMEGRLIKYGVISTARLITDLLDWESLYISGRLHKPVSLIVIPTNEDLLTAMKMNLRSAVHAALLLLPDLFTEEQFYTKIASLSYAGDIRMGIAEDRNKVANIVRPNMQLFARMYAPLLLEEEHVTWWQSEGQLEQALTYHSRHHHLKCLPGQVLYGLLLQKYQIGVFPDLEEIIKRHAYDSECAKYVANSINDIVKRSSLSQSLKGILTAGLTKSLRYSLNKVVKKIRSR</sequence>
<comment type="similarity">
    <text evidence="5 20">Belongs to the TAM41 family.</text>
</comment>
<evidence type="ECO:0000313" key="22">
    <source>
        <dbReference type="Proteomes" id="UP000678393"/>
    </source>
</evidence>
<dbReference type="PANTHER" id="PTHR13619:SF0">
    <property type="entry name" value="PHOSPHATIDATE CYTIDYLYLTRANSFERASE, MITOCHONDRIAL"/>
    <property type="match status" value="1"/>
</dbReference>
<keyword evidence="11 20" id="KW-0999">Mitochondrion inner membrane</keyword>
<keyword evidence="10 20" id="KW-0548">Nucleotidyltransferase</keyword>
<dbReference type="GO" id="GO:0005743">
    <property type="term" value="C:mitochondrial inner membrane"/>
    <property type="evidence" value="ECO:0007669"/>
    <property type="project" value="UniProtKB-SubCell"/>
</dbReference>
<evidence type="ECO:0000256" key="3">
    <source>
        <dbReference type="ARBA" id="ARBA00005119"/>
    </source>
</evidence>
<dbReference type="EMBL" id="CAJHNH020006268">
    <property type="protein sequence ID" value="CAG5133523.1"/>
    <property type="molecule type" value="Genomic_DNA"/>
</dbReference>
<evidence type="ECO:0000256" key="11">
    <source>
        <dbReference type="ARBA" id="ARBA00022792"/>
    </source>
</evidence>
<name>A0A8S3ZVJ5_9EUPU</name>
<evidence type="ECO:0000256" key="9">
    <source>
        <dbReference type="ARBA" id="ARBA00022679"/>
    </source>
</evidence>
<evidence type="ECO:0000256" key="15">
    <source>
        <dbReference type="ARBA" id="ARBA00023136"/>
    </source>
</evidence>
<dbReference type="AlphaFoldDB" id="A0A8S3ZVJ5"/>
<comment type="function">
    <text evidence="20">Catalyzes the conversion of phosphatidic acid (PA) to CDP-diacylglycerol (CDP-DAG), an essential intermediate in the synthesis of phosphatidylglycerol, cardiolipin and phosphatidylinositol.</text>
</comment>
<dbReference type="OrthoDB" id="341477at2759"/>
<comment type="catalytic activity">
    <reaction evidence="20">
        <text>a 1,2-diacyl-sn-glycero-3-phosphate + CTP + H(+) = a CDP-1,2-diacyl-sn-glycerol + diphosphate</text>
        <dbReference type="Rhea" id="RHEA:16229"/>
        <dbReference type="ChEBI" id="CHEBI:15378"/>
        <dbReference type="ChEBI" id="CHEBI:33019"/>
        <dbReference type="ChEBI" id="CHEBI:37563"/>
        <dbReference type="ChEBI" id="CHEBI:58332"/>
        <dbReference type="ChEBI" id="CHEBI:58608"/>
        <dbReference type="EC" id="2.7.7.41"/>
    </reaction>
</comment>
<dbReference type="EC" id="2.7.7.41" evidence="6 20"/>
<keyword evidence="22" id="KW-1185">Reference proteome</keyword>
<evidence type="ECO:0000256" key="17">
    <source>
        <dbReference type="ARBA" id="ARBA00023264"/>
    </source>
</evidence>
<gene>
    <name evidence="21" type="ORF">CUNI_LOCUS19081</name>
</gene>